<proteinExistence type="predicted"/>
<dbReference type="EMBL" id="MU274935">
    <property type="protein sequence ID" value="KAI0085016.1"/>
    <property type="molecule type" value="Genomic_DNA"/>
</dbReference>
<name>A0ACB8TSW8_9APHY</name>
<evidence type="ECO:0000313" key="2">
    <source>
        <dbReference type="Proteomes" id="UP001055072"/>
    </source>
</evidence>
<sequence length="541" mass="61759">MRQGSWRSRTPSKRSPSCGPRSVDVQARPPKHEVNNDTMNTVSEQLRLIYDLFTFNFELGEIDIYVPGRGGVIPPELFPRILYYVTQDDPRDEIRARYDAKPPSKHGDDPYVDSDHVRELREASPVFTLKNCSLVSLYWANQCRKYMFTNRKLDILDYGAAQAFRYYAIQGSRNLVPIYELVKLISVTQNYGKDTSAKSFLDLVYIPKIARKLRWLDIYGPVPPNFPPCKMDTPHWSLSNLTCISPAVTGYITVALVNIEFPSFNHVIKYLKHFRASEGILISSITWNDKAAISLPRPLPTKENRPYIYVEARACTDSFQIGLHAATVYSDSPIHAVIDRDQQWALLVLASLRSYYQELDSIENDPGSCTSYRFESWNSASSDTSRSIFSLRTSKGPQYPSITIKFYCGTQLPVREGITNRRSPKPVRIVAVALDIEAKPEPTPHLGFDFPDLQSLRKHIESSCAIRVVLFTFDCYTTLRLVLERNPSLSDAWPHFDCVYRFVCGTLWRDPFPGWEDTRDKLEVDPSTLQPTGTMHPISLS</sequence>
<accession>A0ACB8TSW8</accession>
<gene>
    <name evidence="1" type="ORF">BDY19DRAFT_967610</name>
</gene>
<reference evidence="1" key="1">
    <citation type="journal article" date="2021" name="Environ. Microbiol.">
        <title>Gene family expansions and transcriptome signatures uncover fungal adaptations to wood decay.</title>
        <authorList>
            <person name="Hage H."/>
            <person name="Miyauchi S."/>
            <person name="Viragh M."/>
            <person name="Drula E."/>
            <person name="Min B."/>
            <person name="Chaduli D."/>
            <person name="Navarro D."/>
            <person name="Favel A."/>
            <person name="Norest M."/>
            <person name="Lesage-Meessen L."/>
            <person name="Balint B."/>
            <person name="Merenyi Z."/>
            <person name="de Eugenio L."/>
            <person name="Morin E."/>
            <person name="Martinez A.T."/>
            <person name="Baldrian P."/>
            <person name="Stursova M."/>
            <person name="Martinez M.J."/>
            <person name="Novotny C."/>
            <person name="Magnuson J.K."/>
            <person name="Spatafora J.W."/>
            <person name="Maurice S."/>
            <person name="Pangilinan J."/>
            <person name="Andreopoulos W."/>
            <person name="LaButti K."/>
            <person name="Hundley H."/>
            <person name="Na H."/>
            <person name="Kuo A."/>
            <person name="Barry K."/>
            <person name="Lipzen A."/>
            <person name="Henrissat B."/>
            <person name="Riley R."/>
            <person name="Ahrendt S."/>
            <person name="Nagy L.G."/>
            <person name="Grigoriev I.V."/>
            <person name="Martin F."/>
            <person name="Rosso M.N."/>
        </authorList>
    </citation>
    <scope>NUCLEOTIDE SEQUENCE</scope>
    <source>
        <strain evidence="1">CBS 384.51</strain>
    </source>
</reference>
<organism evidence="1 2">
    <name type="scientific">Irpex rosettiformis</name>
    <dbReference type="NCBI Taxonomy" id="378272"/>
    <lineage>
        <taxon>Eukaryota</taxon>
        <taxon>Fungi</taxon>
        <taxon>Dikarya</taxon>
        <taxon>Basidiomycota</taxon>
        <taxon>Agaricomycotina</taxon>
        <taxon>Agaricomycetes</taxon>
        <taxon>Polyporales</taxon>
        <taxon>Irpicaceae</taxon>
        <taxon>Irpex</taxon>
    </lineage>
</organism>
<comment type="caution">
    <text evidence="1">The sequence shown here is derived from an EMBL/GenBank/DDBJ whole genome shotgun (WGS) entry which is preliminary data.</text>
</comment>
<keyword evidence="2" id="KW-1185">Reference proteome</keyword>
<dbReference type="Proteomes" id="UP001055072">
    <property type="component" value="Unassembled WGS sequence"/>
</dbReference>
<evidence type="ECO:0000313" key="1">
    <source>
        <dbReference type="EMBL" id="KAI0085016.1"/>
    </source>
</evidence>
<protein>
    <submittedName>
        <fullName evidence="1">Uncharacterized protein</fullName>
    </submittedName>
</protein>